<evidence type="ECO:0000313" key="10">
    <source>
        <dbReference type="Proteomes" id="UP001175261"/>
    </source>
</evidence>
<feature type="compositionally biased region" description="Basic and acidic residues" evidence="6">
    <location>
        <begin position="355"/>
        <end position="364"/>
    </location>
</feature>
<dbReference type="GO" id="GO:0016020">
    <property type="term" value="C:membrane"/>
    <property type="evidence" value="ECO:0007669"/>
    <property type="project" value="UniProtKB-SubCell"/>
</dbReference>
<keyword evidence="2 7" id="KW-0812">Transmembrane</keyword>
<reference evidence="9" key="1">
    <citation type="submission" date="2022-10" db="EMBL/GenBank/DDBJ databases">
        <title>Determination and structural analysis of whole genome sequence of Sarocladium strictum F4-1.</title>
        <authorList>
            <person name="Hu L."/>
            <person name="Jiang Y."/>
        </authorList>
    </citation>
    <scope>NUCLEOTIDE SEQUENCE</scope>
    <source>
        <strain evidence="9">F4-1</strain>
    </source>
</reference>
<organism evidence="9 10">
    <name type="scientific">Sarocladium strictum</name>
    <name type="common">Black bundle disease fungus</name>
    <name type="synonym">Acremonium strictum</name>
    <dbReference type="NCBI Taxonomy" id="5046"/>
    <lineage>
        <taxon>Eukaryota</taxon>
        <taxon>Fungi</taxon>
        <taxon>Dikarya</taxon>
        <taxon>Ascomycota</taxon>
        <taxon>Pezizomycotina</taxon>
        <taxon>Sordariomycetes</taxon>
        <taxon>Hypocreomycetidae</taxon>
        <taxon>Hypocreales</taxon>
        <taxon>Sarocladiaceae</taxon>
        <taxon>Sarocladium</taxon>
    </lineage>
</organism>
<evidence type="ECO:0000256" key="5">
    <source>
        <dbReference type="ARBA" id="ARBA00038359"/>
    </source>
</evidence>
<evidence type="ECO:0000256" key="7">
    <source>
        <dbReference type="SAM" id="Phobius"/>
    </source>
</evidence>
<keyword evidence="10" id="KW-1185">Reference proteome</keyword>
<dbReference type="PANTHER" id="PTHR33048">
    <property type="entry name" value="PTH11-LIKE INTEGRAL MEMBRANE PROTEIN (AFU_ORTHOLOGUE AFUA_5G11245)"/>
    <property type="match status" value="1"/>
</dbReference>
<evidence type="ECO:0000256" key="1">
    <source>
        <dbReference type="ARBA" id="ARBA00004141"/>
    </source>
</evidence>
<comment type="subcellular location">
    <subcellularLocation>
        <location evidence="1">Membrane</location>
        <topology evidence="1">Multi-pass membrane protein</topology>
    </subcellularLocation>
</comment>
<evidence type="ECO:0000313" key="9">
    <source>
        <dbReference type="EMBL" id="KAK0385544.1"/>
    </source>
</evidence>
<evidence type="ECO:0000256" key="4">
    <source>
        <dbReference type="ARBA" id="ARBA00023136"/>
    </source>
</evidence>
<dbReference type="Pfam" id="PF20684">
    <property type="entry name" value="Fung_rhodopsin"/>
    <property type="match status" value="1"/>
</dbReference>
<evidence type="ECO:0000256" key="3">
    <source>
        <dbReference type="ARBA" id="ARBA00022989"/>
    </source>
</evidence>
<feature type="transmembrane region" description="Helical" evidence="7">
    <location>
        <begin position="256"/>
        <end position="277"/>
    </location>
</feature>
<feature type="transmembrane region" description="Helical" evidence="7">
    <location>
        <begin position="24"/>
        <end position="45"/>
    </location>
</feature>
<name>A0AA39GEK6_SARSR</name>
<feature type="transmembrane region" description="Helical" evidence="7">
    <location>
        <begin position="135"/>
        <end position="156"/>
    </location>
</feature>
<sequence length="445" mass="49385">MSSPPPEGTDAYYGWVRQDKGPSIITTCWTFVGLATVFMAGRMYVRLGIFRQLRSDDYWCVAGLACAILSSTMTVVAVQNGNGQHYQTLTIPQQEQVRLWTLAAFCPGVMCFGLPKFAVVSLLTRLLNPSRLHLWLLWGMTVLCLLTLVATVGTLLGQCTPTRAMWNFDMAKTCVDPKYIVNFSLFAGALSAFVDLYLAIYPAVVLFQLQMKLRKKLALTAALGIGCVGAAVAIYKTTRIPSGLYSPDFSYDSSDLINWTIIEGSTIIIAATIPILSPLMDKIFRGRNPFSSSRKTDSAHKRRQQYYGERSATGPKSGTLPSLDSAKPRRPLDPLDPGMELQETIIILNSSEEALSPRREKQFDDLESQESTTPVTRGRASTEKSPVEVVGEALQKSTSQNGGRILRTNEVTVTVTYNTRDEARDHVERNIPWETQARADHWPLR</sequence>
<dbReference type="PANTHER" id="PTHR33048:SF155">
    <property type="entry name" value="INTEGRAL MEMBRANE PROTEIN"/>
    <property type="match status" value="1"/>
</dbReference>
<feature type="region of interest" description="Disordered" evidence="6">
    <location>
        <begin position="349"/>
        <end position="388"/>
    </location>
</feature>
<dbReference type="EMBL" id="JAPDFR010000006">
    <property type="protein sequence ID" value="KAK0385544.1"/>
    <property type="molecule type" value="Genomic_DNA"/>
</dbReference>
<feature type="region of interest" description="Disordered" evidence="6">
    <location>
        <begin position="290"/>
        <end position="337"/>
    </location>
</feature>
<feature type="transmembrane region" description="Helical" evidence="7">
    <location>
        <begin position="217"/>
        <end position="236"/>
    </location>
</feature>
<comment type="caution">
    <text evidence="9">The sequence shown here is derived from an EMBL/GenBank/DDBJ whole genome shotgun (WGS) entry which is preliminary data.</text>
</comment>
<evidence type="ECO:0000259" key="8">
    <source>
        <dbReference type="Pfam" id="PF20684"/>
    </source>
</evidence>
<dbReference type="InterPro" id="IPR049326">
    <property type="entry name" value="Rhodopsin_dom_fungi"/>
</dbReference>
<feature type="transmembrane region" description="Helical" evidence="7">
    <location>
        <begin position="179"/>
        <end position="205"/>
    </location>
</feature>
<protein>
    <recommendedName>
        <fullName evidence="8">Rhodopsin domain-containing protein</fullName>
    </recommendedName>
</protein>
<accession>A0AA39GEK6</accession>
<dbReference type="Proteomes" id="UP001175261">
    <property type="component" value="Unassembled WGS sequence"/>
</dbReference>
<dbReference type="AlphaFoldDB" id="A0AA39GEK6"/>
<dbReference type="InterPro" id="IPR052337">
    <property type="entry name" value="SAT4-like"/>
</dbReference>
<feature type="transmembrane region" description="Helical" evidence="7">
    <location>
        <begin position="57"/>
        <end position="79"/>
    </location>
</feature>
<feature type="transmembrane region" description="Helical" evidence="7">
    <location>
        <begin position="99"/>
        <end position="123"/>
    </location>
</feature>
<keyword evidence="4 7" id="KW-0472">Membrane</keyword>
<proteinExistence type="inferred from homology"/>
<feature type="domain" description="Rhodopsin" evidence="8">
    <location>
        <begin position="42"/>
        <end position="281"/>
    </location>
</feature>
<gene>
    <name evidence="9" type="ORF">NLU13_6724</name>
</gene>
<comment type="similarity">
    <text evidence="5">Belongs to the SAT4 family.</text>
</comment>
<keyword evidence="3 7" id="KW-1133">Transmembrane helix</keyword>
<evidence type="ECO:0000256" key="2">
    <source>
        <dbReference type="ARBA" id="ARBA00022692"/>
    </source>
</evidence>
<evidence type="ECO:0000256" key="6">
    <source>
        <dbReference type="SAM" id="MobiDB-lite"/>
    </source>
</evidence>